<dbReference type="RefSeq" id="WP_071930088.1">
    <property type="nucleotide sequence ID" value="NZ_CP018082.1"/>
</dbReference>
<comment type="similarity">
    <text evidence="2">Belongs to the EspG family.</text>
</comment>
<dbReference type="Pfam" id="PF14011">
    <property type="entry name" value="ESX-1_EspG"/>
    <property type="match status" value="1"/>
</dbReference>
<keyword evidence="4" id="KW-0143">Chaperone</keyword>
<evidence type="ECO:0000313" key="5">
    <source>
        <dbReference type="EMBL" id="APE36903.1"/>
    </source>
</evidence>
<comment type="subcellular location">
    <subcellularLocation>
        <location evidence="1">Cytoplasm</location>
    </subcellularLocation>
</comment>
<dbReference type="Proteomes" id="UP000183810">
    <property type="component" value="Chromosome"/>
</dbReference>
<dbReference type="OrthoDB" id="4525561at2"/>
<sequence length="294" mass="31899">MDSDPVAVDLNVDAALLLQQLVGIDSYPVVLALMPNIYRVEDRDRVHAVVREQLVEAGVLVDGLVHPRVAHWLECLYRPDVELAARISDTGADDVPVGTLRMSLVRRGETHVLAVRYDDHVVIQSVFVEEADLRAVTGAVIAALGPCPALRFEPVTAAPEEFAGEPDDGPDERKQLLLDLGAAAQTASVLSRMFDEVLRRAEIVVYEHHDGERAVHEVAVESAVRELSVQPAVREVCVNVFDTEAGRVVAMPGVGYDGQRWATFAPGDDATVAAGVAALIEMLPGRSWFTTSRV</sequence>
<dbReference type="InterPro" id="IPR025734">
    <property type="entry name" value="EspG"/>
</dbReference>
<dbReference type="KEGG" id="nsl:BOX37_26555"/>
<evidence type="ECO:0000256" key="1">
    <source>
        <dbReference type="ARBA" id="ARBA00004496"/>
    </source>
</evidence>
<evidence type="ECO:0000256" key="2">
    <source>
        <dbReference type="ARBA" id="ARBA00006411"/>
    </source>
</evidence>
<evidence type="ECO:0000256" key="4">
    <source>
        <dbReference type="ARBA" id="ARBA00023186"/>
    </source>
</evidence>
<name>A0A1J0VY89_9NOCA</name>
<gene>
    <name evidence="5" type="ORF">BOX37_26555</name>
</gene>
<dbReference type="EMBL" id="CP018082">
    <property type="protein sequence ID" value="APE36903.1"/>
    <property type="molecule type" value="Genomic_DNA"/>
</dbReference>
<keyword evidence="6" id="KW-1185">Reference proteome</keyword>
<organism evidence="5 6">
    <name type="scientific">Nocardia mangyaensis</name>
    <dbReference type="NCBI Taxonomy" id="2213200"/>
    <lineage>
        <taxon>Bacteria</taxon>
        <taxon>Bacillati</taxon>
        <taxon>Actinomycetota</taxon>
        <taxon>Actinomycetes</taxon>
        <taxon>Mycobacteriales</taxon>
        <taxon>Nocardiaceae</taxon>
        <taxon>Nocardia</taxon>
    </lineage>
</organism>
<proteinExistence type="inferred from homology"/>
<keyword evidence="3" id="KW-0963">Cytoplasm</keyword>
<protein>
    <submittedName>
        <fullName evidence="5">ESX secretion-associated protein EspG</fullName>
    </submittedName>
</protein>
<accession>A0A1J0VY89</accession>
<evidence type="ECO:0000313" key="6">
    <source>
        <dbReference type="Proteomes" id="UP000183810"/>
    </source>
</evidence>
<reference evidence="5" key="1">
    <citation type="submission" date="2016-11" db="EMBL/GenBank/DDBJ databases">
        <authorList>
            <person name="Jaros S."/>
            <person name="Januszkiewicz K."/>
            <person name="Wedrychowicz H."/>
        </authorList>
    </citation>
    <scope>NUCLEOTIDE SEQUENCE [LARGE SCALE GENOMIC DNA]</scope>
    <source>
        <strain evidence="5">Y48</strain>
    </source>
</reference>
<dbReference type="AlphaFoldDB" id="A0A1J0VY89"/>
<evidence type="ECO:0000256" key="3">
    <source>
        <dbReference type="ARBA" id="ARBA00022490"/>
    </source>
</evidence>